<accession>A0A1J7BPA0</accession>
<evidence type="ECO:0008006" key="6">
    <source>
        <dbReference type="Google" id="ProtNLM"/>
    </source>
</evidence>
<dbReference type="InterPro" id="IPR038417">
    <property type="entry name" value="Alpga-gal_N_sf"/>
</dbReference>
<dbReference type="PANTHER" id="PTHR43053">
    <property type="entry name" value="GLYCOSIDASE FAMILY 31"/>
    <property type="match status" value="1"/>
</dbReference>
<dbReference type="InterPro" id="IPR013785">
    <property type="entry name" value="Aldolase_TIM"/>
</dbReference>
<dbReference type="GO" id="GO:0004557">
    <property type="term" value="F:alpha-galactosidase activity"/>
    <property type="evidence" value="ECO:0007669"/>
    <property type="project" value="InterPro"/>
</dbReference>
<evidence type="ECO:0000256" key="2">
    <source>
        <dbReference type="ARBA" id="ARBA00023295"/>
    </source>
</evidence>
<dbReference type="Proteomes" id="UP000243342">
    <property type="component" value="Unassembled WGS sequence"/>
</dbReference>
<organism evidence="4 5">
    <name type="scientific">Mangrovactinospora gilvigrisea</name>
    <dbReference type="NCBI Taxonomy" id="1428644"/>
    <lineage>
        <taxon>Bacteria</taxon>
        <taxon>Bacillati</taxon>
        <taxon>Actinomycetota</taxon>
        <taxon>Actinomycetes</taxon>
        <taxon>Kitasatosporales</taxon>
        <taxon>Streptomycetaceae</taxon>
        <taxon>Mangrovactinospora</taxon>
    </lineage>
</organism>
<feature type="region of interest" description="Disordered" evidence="3">
    <location>
        <begin position="169"/>
        <end position="204"/>
    </location>
</feature>
<keyword evidence="2" id="KW-0326">Glycosidase</keyword>
<dbReference type="OrthoDB" id="9758822at2"/>
<sequence>MPITEIAAGALRLVLELDGDGPARIRDAAAGPSGTAVPLVELAADGDGHTGNGAAPLHRGYRTAARLRPVGTQAHDGGLTVRQRDDATGLVAETELRAAHGVVHAATTVRNDGPRPVRIRYLSALNLPLSGAGRGPDAPHRDLRLHIPHHSWCAELRWVTYTPEQLGLVDDGPAQGRQGTQTSHRTSATGSRSAGTQAPVAGCTDTASGRGWAWQIEHNGAWVWSLDDGGGALQLHLAGPTEQEHGWSELLDPGQRFTTPHIAVAAAEDGLDGALRALTAHRRALRRPHPDLENLPIVFNDYMNCLMGDPTREKLLPLVDAAAGLGAEYFVIDAGWYADDGGWWETVGEWRESAARFPGGLKEITDRIREAGMVPGLWVEPEVVGVRSPLAAALPEEAFFVRDGRRLDQRGRHQLDYRHPAVVAHMDAVIDRLVADYGCGYFKFDYNIAVTGTDTGAASPGAGLLGHNRAFLAWLDGLHDRHPGLVIENCSSGGLRMDYASLARMQLQSTSDQQDPVHYAPIAAAAPSGVAPEQSAVWAYPQPEYDDRLNAFTMVSALLGRVHLSGRIDLLSEGQRALVGEALAVYREIRGRLRTALPRWPLGLPGWYDEVCALRLDDGDGAGGALVAVWNRGEGEASVDLGGGRARRLFPDPQDEAAEAPAVLPPGPSAALYEVGAV</sequence>
<name>A0A1J7BPA0_9ACTN</name>
<evidence type="ECO:0000256" key="1">
    <source>
        <dbReference type="ARBA" id="ARBA00022801"/>
    </source>
</evidence>
<dbReference type="Gene3D" id="2.70.98.60">
    <property type="entry name" value="alpha-galactosidase from lactobacil brevis"/>
    <property type="match status" value="1"/>
</dbReference>
<dbReference type="AlphaFoldDB" id="A0A1J7BPA0"/>
<dbReference type="SUPFAM" id="SSF51445">
    <property type="entry name" value="(Trans)glycosidases"/>
    <property type="match status" value="1"/>
</dbReference>
<keyword evidence="5" id="KW-1185">Reference proteome</keyword>
<dbReference type="InterPro" id="IPR017853">
    <property type="entry name" value="GH"/>
</dbReference>
<evidence type="ECO:0000313" key="5">
    <source>
        <dbReference type="Proteomes" id="UP000243342"/>
    </source>
</evidence>
<dbReference type="PANTHER" id="PTHR43053:SF3">
    <property type="entry name" value="ALPHA-GALACTOSIDASE C-RELATED"/>
    <property type="match status" value="1"/>
</dbReference>
<dbReference type="EMBL" id="MLCF01000171">
    <property type="protein sequence ID" value="OIV35273.1"/>
    <property type="molecule type" value="Genomic_DNA"/>
</dbReference>
<dbReference type="GO" id="GO:0016052">
    <property type="term" value="P:carbohydrate catabolic process"/>
    <property type="evidence" value="ECO:0007669"/>
    <property type="project" value="InterPro"/>
</dbReference>
<feature type="compositionally biased region" description="Polar residues" evidence="3">
    <location>
        <begin position="177"/>
        <end position="196"/>
    </location>
</feature>
<dbReference type="CDD" id="cd14791">
    <property type="entry name" value="GH36"/>
    <property type="match status" value="1"/>
</dbReference>
<dbReference type="STRING" id="1428644.BIV57_22415"/>
<protein>
    <recommendedName>
        <fullName evidence="6">Alpha-galactosidase</fullName>
    </recommendedName>
</protein>
<comment type="caution">
    <text evidence="4">The sequence shown here is derived from an EMBL/GenBank/DDBJ whole genome shotgun (WGS) entry which is preliminary data.</text>
</comment>
<dbReference type="PRINTS" id="PR00743">
    <property type="entry name" value="GLHYDRLASE36"/>
</dbReference>
<evidence type="ECO:0000256" key="3">
    <source>
        <dbReference type="SAM" id="MobiDB-lite"/>
    </source>
</evidence>
<dbReference type="InterPro" id="IPR050985">
    <property type="entry name" value="Alpha-glycosidase_related"/>
</dbReference>
<dbReference type="InterPro" id="IPR002252">
    <property type="entry name" value="Glyco_hydro_36"/>
</dbReference>
<dbReference type="Pfam" id="PF02065">
    <property type="entry name" value="Melibiase"/>
    <property type="match status" value="1"/>
</dbReference>
<dbReference type="Gene3D" id="3.20.20.70">
    <property type="entry name" value="Aldolase class I"/>
    <property type="match status" value="1"/>
</dbReference>
<evidence type="ECO:0000313" key="4">
    <source>
        <dbReference type="EMBL" id="OIV35273.1"/>
    </source>
</evidence>
<proteinExistence type="predicted"/>
<dbReference type="RefSeq" id="WP_071658764.1">
    <property type="nucleotide sequence ID" value="NZ_MLCF01000171.1"/>
</dbReference>
<reference evidence="4 5" key="1">
    <citation type="submission" date="2016-10" db="EMBL/GenBank/DDBJ databases">
        <title>Genome sequence of Streptomyces gilvigriseus MUSC 26.</title>
        <authorList>
            <person name="Lee L.-H."/>
            <person name="Ser H.-L."/>
        </authorList>
    </citation>
    <scope>NUCLEOTIDE SEQUENCE [LARGE SCALE GENOMIC DNA]</scope>
    <source>
        <strain evidence="4 5">MUSC 26</strain>
    </source>
</reference>
<gene>
    <name evidence="4" type="ORF">BIV57_22415</name>
</gene>
<keyword evidence="1" id="KW-0378">Hydrolase</keyword>